<dbReference type="RefSeq" id="XP_001744296.1">
    <property type="nucleotide sequence ID" value="XM_001744244.1"/>
</dbReference>
<dbReference type="InterPro" id="IPR029044">
    <property type="entry name" value="Nucleotide-diphossugar_trans"/>
</dbReference>
<sequence length="168" mass="19378">VPCWIHQTYKDYGSIPNRWRKSAQSWQRLHNHSACRYVFWSDTRLHRLVATHYPSLLATFEGYPRVIQRVDAARYMILHRYGGIYVDLDIVATARHDPLLERARGRMLFNQGMTAGVSNDMMLAPPGHPFLAFLLERLRPHARDYLVPYLTTLLSAGSLFCTASLAAY</sequence>
<dbReference type="GeneID" id="5889353"/>
<dbReference type="InterPro" id="IPR007577">
    <property type="entry name" value="GlycoTrfase_DXD_sugar-bd_CS"/>
</dbReference>
<dbReference type="Gene3D" id="3.90.550.20">
    <property type="match status" value="1"/>
</dbReference>
<dbReference type="GO" id="GO:0016020">
    <property type="term" value="C:membrane"/>
    <property type="evidence" value="ECO:0007669"/>
    <property type="project" value="GOC"/>
</dbReference>
<keyword evidence="2" id="KW-1133">Transmembrane helix</keyword>
<proteinExistence type="predicted"/>
<keyword evidence="2" id="KW-0472">Membrane</keyword>
<evidence type="ECO:0000313" key="3">
    <source>
        <dbReference type="EMBL" id="EDQ90999.1"/>
    </source>
</evidence>
<dbReference type="AlphaFoldDB" id="A9UUZ9"/>
<dbReference type="Pfam" id="PF04488">
    <property type="entry name" value="Gly_transf_sug"/>
    <property type="match status" value="1"/>
</dbReference>
<dbReference type="GO" id="GO:0006688">
    <property type="term" value="P:glycosphingolipid biosynthetic process"/>
    <property type="evidence" value="ECO:0007669"/>
    <property type="project" value="UniProtKB-ARBA"/>
</dbReference>
<keyword evidence="4" id="KW-1185">Reference proteome</keyword>
<dbReference type="EMBL" id="CH991546">
    <property type="protein sequence ID" value="EDQ90999.1"/>
    <property type="molecule type" value="Genomic_DNA"/>
</dbReference>
<name>A9UUZ9_MONBE</name>
<protein>
    <submittedName>
        <fullName evidence="3">Uncharacterized protein</fullName>
    </submittedName>
</protein>
<dbReference type="Proteomes" id="UP000001357">
    <property type="component" value="Unassembled WGS sequence"/>
</dbReference>
<dbReference type="OMA" id="ARYMILH"/>
<dbReference type="KEGG" id="mbr:MONBRDRAFT_2363"/>
<organism evidence="3 4">
    <name type="scientific">Monosiga brevicollis</name>
    <name type="common">Choanoflagellate</name>
    <dbReference type="NCBI Taxonomy" id="81824"/>
    <lineage>
        <taxon>Eukaryota</taxon>
        <taxon>Choanoflagellata</taxon>
        <taxon>Craspedida</taxon>
        <taxon>Salpingoecidae</taxon>
        <taxon>Monosiga</taxon>
    </lineage>
</organism>
<feature type="transmembrane region" description="Helical" evidence="2">
    <location>
        <begin position="146"/>
        <end position="167"/>
    </location>
</feature>
<dbReference type="GO" id="GO:0016740">
    <property type="term" value="F:transferase activity"/>
    <property type="evidence" value="ECO:0007669"/>
    <property type="project" value="UniProtKB-KW"/>
</dbReference>
<feature type="non-terminal residue" evidence="3">
    <location>
        <position position="1"/>
    </location>
</feature>
<dbReference type="PANTHER" id="PTHR32385">
    <property type="entry name" value="MANNOSYL PHOSPHORYLINOSITOL CERAMIDE SYNTHASE"/>
    <property type="match status" value="1"/>
</dbReference>
<accession>A9UUZ9</accession>
<keyword evidence="1" id="KW-0808">Transferase</keyword>
<dbReference type="GO" id="GO:0006673">
    <property type="term" value="P:inositol phosphoceramide metabolic process"/>
    <property type="evidence" value="ECO:0007669"/>
    <property type="project" value="UniProtKB-ARBA"/>
</dbReference>
<feature type="non-terminal residue" evidence="3">
    <location>
        <position position="168"/>
    </location>
</feature>
<dbReference type="SUPFAM" id="SSF53448">
    <property type="entry name" value="Nucleotide-diphospho-sugar transferases"/>
    <property type="match status" value="1"/>
</dbReference>
<dbReference type="InParanoid" id="A9UUZ9"/>
<dbReference type="InterPro" id="IPR051706">
    <property type="entry name" value="Glycosyltransferase_domain"/>
</dbReference>
<dbReference type="PANTHER" id="PTHR32385:SF15">
    <property type="entry name" value="INOSITOL PHOSPHOCERAMIDE MANNOSYLTRANSFERASE 1"/>
    <property type="match status" value="1"/>
</dbReference>
<gene>
    <name evidence="3" type="ORF">MONBRDRAFT_2363</name>
</gene>
<keyword evidence="2" id="KW-0812">Transmembrane</keyword>
<reference evidence="3 4" key="1">
    <citation type="journal article" date="2008" name="Nature">
        <title>The genome of the choanoflagellate Monosiga brevicollis and the origin of metazoans.</title>
        <authorList>
            <consortium name="JGI Sequencing"/>
            <person name="King N."/>
            <person name="Westbrook M.J."/>
            <person name="Young S.L."/>
            <person name="Kuo A."/>
            <person name="Abedin M."/>
            <person name="Chapman J."/>
            <person name="Fairclough S."/>
            <person name="Hellsten U."/>
            <person name="Isogai Y."/>
            <person name="Letunic I."/>
            <person name="Marr M."/>
            <person name="Pincus D."/>
            <person name="Putnam N."/>
            <person name="Rokas A."/>
            <person name="Wright K.J."/>
            <person name="Zuzow R."/>
            <person name="Dirks W."/>
            <person name="Good M."/>
            <person name="Goodstein D."/>
            <person name="Lemons D."/>
            <person name="Li W."/>
            <person name="Lyons J.B."/>
            <person name="Morris A."/>
            <person name="Nichols S."/>
            <person name="Richter D.J."/>
            <person name="Salamov A."/>
            <person name="Bork P."/>
            <person name="Lim W.A."/>
            <person name="Manning G."/>
            <person name="Miller W.T."/>
            <person name="McGinnis W."/>
            <person name="Shapiro H."/>
            <person name="Tjian R."/>
            <person name="Grigoriev I.V."/>
            <person name="Rokhsar D."/>
        </authorList>
    </citation>
    <scope>NUCLEOTIDE SEQUENCE [LARGE SCALE GENOMIC DNA]</scope>
    <source>
        <strain evidence="4">MX1 / ATCC 50154</strain>
    </source>
</reference>
<dbReference type="eggNOG" id="ENOG502SICC">
    <property type="taxonomic scope" value="Eukaryota"/>
</dbReference>
<evidence type="ECO:0000256" key="2">
    <source>
        <dbReference type="SAM" id="Phobius"/>
    </source>
</evidence>
<evidence type="ECO:0000256" key="1">
    <source>
        <dbReference type="ARBA" id="ARBA00022679"/>
    </source>
</evidence>
<evidence type="ECO:0000313" key="4">
    <source>
        <dbReference type="Proteomes" id="UP000001357"/>
    </source>
</evidence>